<dbReference type="PROSITE" id="PS51585">
    <property type="entry name" value="SAM_MT_TPMT"/>
    <property type="match status" value="1"/>
</dbReference>
<dbReference type="Pfam" id="PF05724">
    <property type="entry name" value="TPMT"/>
    <property type="match status" value="1"/>
</dbReference>
<keyword evidence="2 5" id="KW-0489">Methyltransferase</keyword>
<sequence length="291" mass="32199">MANTNSSDTFPPFVPTKLIKHFDATGKTHEEQGSGWVALWETEQNDLWDRGKPSPALMDFLESASASEILPAAKHGRPLKVLVPGCGKGYDVAMLALHGFNVYGLDISETGVETARKYAAAELSSPAEHNFSSPDFPRDKRGAVTFIAGNFFSRDWETKCCADVEDAFEGFDVIYDYTFLCALLPSMRKDWARRMGELVAPHGVLICLEFPLYKGLDLPGPPWPLREGIYLDLLAHGGDGVFETEEQAQQAIGAKNLEGRFVRIDRITPARSYEVAKGTDRLSIWRPRTAG</sequence>
<keyword evidence="4" id="KW-0949">S-adenosyl-L-methionine</keyword>
<dbReference type="InterPro" id="IPR029063">
    <property type="entry name" value="SAM-dependent_MTases_sf"/>
</dbReference>
<evidence type="ECO:0000256" key="2">
    <source>
        <dbReference type="ARBA" id="ARBA00022603"/>
    </source>
</evidence>
<name>A0AAN6WTH5_9PEZI</name>
<dbReference type="PANTHER" id="PTHR32183">
    <property type="match status" value="1"/>
</dbReference>
<evidence type="ECO:0000256" key="3">
    <source>
        <dbReference type="ARBA" id="ARBA00022679"/>
    </source>
</evidence>
<comment type="caution">
    <text evidence="5">The sequence shown here is derived from an EMBL/GenBank/DDBJ whole genome shotgun (WGS) entry which is preliminary data.</text>
</comment>
<evidence type="ECO:0000313" key="6">
    <source>
        <dbReference type="Proteomes" id="UP001302126"/>
    </source>
</evidence>
<protein>
    <submittedName>
        <fullName evidence="5">S-adenosyl-L-methionine-dependent methyltransferase</fullName>
    </submittedName>
</protein>
<keyword evidence="1" id="KW-0597">Phosphoprotein</keyword>
<dbReference type="InterPro" id="IPR008854">
    <property type="entry name" value="TPMT"/>
</dbReference>
<organism evidence="5 6">
    <name type="scientific">Podospora australis</name>
    <dbReference type="NCBI Taxonomy" id="1536484"/>
    <lineage>
        <taxon>Eukaryota</taxon>
        <taxon>Fungi</taxon>
        <taxon>Dikarya</taxon>
        <taxon>Ascomycota</taxon>
        <taxon>Pezizomycotina</taxon>
        <taxon>Sordariomycetes</taxon>
        <taxon>Sordariomycetidae</taxon>
        <taxon>Sordariales</taxon>
        <taxon>Podosporaceae</taxon>
        <taxon>Podospora</taxon>
    </lineage>
</organism>
<keyword evidence="3" id="KW-0808">Transferase</keyword>
<dbReference type="CDD" id="cd02440">
    <property type="entry name" value="AdoMet_MTases"/>
    <property type="match status" value="1"/>
</dbReference>
<dbReference type="Proteomes" id="UP001302126">
    <property type="component" value="Unassembled WGS sequence"/>
</dbReference>
<dbReference type="AlphaFoldDB" id="A0AAN6WTH5"/>
<proteinExistence type="predicted"/>
<accession>A0AAN6WTH5</accession>
<evidence type="ECO:0000256" key="1">
    <source>
        <dbReference type="ARBA" id="ARBA00022553"/>
    </source>
</evidence>
<dbReference type="GO" id="GO:0008757">
    <property type="term" value="F:S-adenosylmethionine-dependent methyltransferase activity"/>
    <property type="evidence" value="ECO:0007669"/>
    <property type="project" value="InterPro"/>
</dbReference>
<dbReference type="PANTHER" id="PTHR32183:SF6">
    <property type="entry name" value="CYSTEINE SULFINATE DESULFINASE_CYSTEINE DESULFURASE AND RELATED ENZYMES"/>
    <property type="match status" value="1"/>
</dbReference>
<evidence type="ECO:0000256" key="4">
    <source>
        <dbReference type="ARBA" id="ARBA00022691"/>
    </source>
</evidence>
<dbReference type="EMBL" id="MU864399">
    <property type="protein sequence ID" value="KAK4187676.1"/>
    <property type="molecule type" value="Genomic_DNA"/>
</dbReference>
<dbReference type="GO" id="GO:0032259">
    <property type="term" value="P:methylation"/>
    <property type="evidence" value="ECO:0007669"/>
    <property type="project" value="UniProtKB-KW"/>
</dbReference>
<reference evidence="5" key="2">
    <citation type="submission" date="2023-05" db="EMBL/GenBank/DDBJ databases">
        <authorList>
            <consortium name="Lawrence Berkeley National Laboratory"/>
            <person name="Steindorff A."/>
            <person name="Hensen N."/>
            <person name="Bonometti L."/>
            <person name="Westerberg I."/>
            <person name="Brannstrom I.O."/>
            <person name="Guillou S."/>
            <person name="Cros-Aarteil S."/>
            <person name="Calhoun S."/>
            <person name="Haridas S."/>
            <person name="Kuo A."/>
            <person name="Mondo S."/>
            <person name="Pangilinan J."/>
            <person name="Riley R."/>
            <person name="Labutti K."/>
            <person name="Andreopoulos B."/>
            <person name="Lipzen A."/>
            <person name="Chen C."/>
            <person name="Yanf M."/>
            <person name="Daum C."/>
            <person name="Ng V."/>
            <person name="Clum A."/>
            <person name="Ohm R."/>
            <person name="Martin F."/>
            <person name="Silar P."/>
            <person name="Natvig D."/>
            <person name="Lalanne C."/>
            <person name="Gautier V."/>
            <person name="Ament-Velasquez S.L."/>
            <person name="Kruys A."/>
            <person name="Hutchinson M.I."/>
            <person name="Powell A.J."/>
            <person name="Barry K."/>
            <person name="Miller A.N."/>
            <person name="Grigoriev I.V."/>
            <person name="Debuchy R."/>
            <person name="Gladieux P."/>
            <person name="Thoren M.H."/>
            <person name="Johannesson H."/>
        </authorList>
    </citation>
    <scope>NUCLEOTIDE SEQUENCE</scope>
    <source>
        <strain evidence="5">PSN309</strain>
    </source>
</reference>
<evidence type="ECO:0000313" key="5">
    <source>
        <dbReference type="EMBL" id="KAK4187676.1"/>
    </source>
</evidence>
<dbReference type="Gene3D" id="3.40.50.150">
    <property type="entry name" value="Vaccinia Virus protein VP39"/>
    <property type="match status" value="1"/>
</dbReference>
<dbReference type="SUPFAM" id="SSF53335">
    <property type="entry name" value="S-adenosyl-L-methionine-dependent methyltransferases"/>
    <property type="match status" value="1"/>
</dbReference>
<gene>
    <name evidence="5" type="ORF">QBC35DRAFT_384358</name>
</gene>
<reference evidence="5" key="1">
    <citation type="journal article" date="2023" name="Mol. Phylogenet. Evol.">
        <title>Genome-scale phylogeny and comparative genomics of the fungal order Sordariales.</title>
        <authorList>
            <person name="Hensen N."/>
            <person name="Bonometti L."/>
            <person name="Westerberg I."/>
            <person name="Brannstrom I.O."/>
            <person name="Guillou S."/>
            <person name="Cros-Aarteil S."/>
            <person name="Calhoun S."/>
            <person name="Haridas S."/>
            <person name="Kuo A."/>
            <person name="Mondo S."/>
            <person name="Pangilinan J."/>
            <person name="Riley R."/>
            <person name="LaButti K."/>
            <person name="Andreopoulos B."/>
            <person name="Lipzen A."/>
            <person name="Chen C."/>
            <person name="Yan M."/>
            <person name="Daum C."/>
            <person name="Ng V."/>
            <person name="Clum A."/>
            <person name="Steindorff A."/>
            <person name="Ohm R.A."/>
            <person name="Martin F."/>
            <person name="Silar P."/>
            <person name="Natvig D.O."/>
            <person name="Lalanne C."/>
            <person name="Gautier V."/>
            <person name="Ament-Velasquez S.L."/>
            <person name="Kruys A."/>
            <person name="Hutchinson M.I."/>
            <person name="Powell A.J."/>
            <person name="Barry K."/>
            <person name="Miller A.N."/>
            <person name="Grigoriev I.V."/>
            <person name="Debuchy R."/>
            <person name="Gladieux P."/>
            <person name="Hiltunen Thoren M."/>
            <person name="Johannesson H."/>
        </authorList>
    </citation>
    <scope>NUCLEOTIDE SEQUENCE</scope>
    <source>
        <strain evidence="5">PSN309</strain>
    </source>
</reference>
<keyword evidence="6" id="KW-1185">Reference proteome</keyword>